<keyword evidence="1" id="KW-0863">Zinc-finger</keyword>
<dbReference type="SUPFAM" id="SSF57756">
    <property type="entry name" value="Retrovirus zinc finger-like domains"/>
    <property type="match status" value="1"/>
</dbReference>
<name>A0ABQ5HHX3_9ASTR</name>
<protein>
    <submittedName>
        <fullName evidence="3">Ribonuclease H-like domain-containing protein</fullName>
    </submittedName>
</protein>
<organism evidence="3 4">
    <name type="scientific">Tanacetum coccineum</name>
    <dbReference type="NCBI Taxonomy" id="301880"/>
    <lineage>
        <taxon>Eukaryota</taxon>
        <taxon>Viridiplantae</taxon>
        <taxon>Streptophyta</taxon>
        <taxon>Embryophyta</taxon>
        <taxon>Tracheophyta</taxon>
        <taxon>Spermatophyta</taxon>
        <taxon>Magnoliopsida</taxon>
        <taxon>eudicotyledons</taxon>
        <taxon>Gunneridae</taxon>
        <taxon>Pentapetalae</taxon>
        <taxon>asterids</taxon>
        <taxon>campanulids</taxon>
        <taxon>Asterales</taxon>
        <taxon>Asteraceae</taxon>
        <taxon>Asteroideae</taxon>
        <taxon>Anthemideae</taxon>
        <taxon>Anthemidinae</taxon>
        <taxon>Tanacetum</taxon>
    </lineage>
</organism>
<keyword evidence="1" id="KW-0862">Zinc</keyword>
<keyword evidence="1" id="KW-0479">Metal-binding</keyword>
<reference evidence="3" key="2">
    <citation type="submission" date="2022-01" db="EMBL/GenBank/DDBJ databases">
        <authorList>
            <person name="Yamashiro T."/>
            <person name="Shiraishi A."/>
            <person name="Satake H."/>
            <person name="Nakayama K."/>
        </authorList>
    </citation>
    <scope>NUCLEOTIDE SEQUENCE</scope>
</reference>
<comment type="caution">
    <text evidence="3">The sequence shown here is derived from an EMBL/GenBank/DDBJ whole genome shotgun (WGS) entry which is preliminary data.</text>
</comment>
<dbReference type="Proteomes" id="UP001151760">
    <property type="component" value="Unassembled WGS sequence"/>
</dbReference>
<accession>A0ABQ5HHX3</accession>
<feature type="domain" description="CCHC-type" evidence="2">
    <location>
        <begin position="163"/>
        <end position="177"/>
    </location>
</feature>
<dbReference type="InterPro" id="IPR036875">
    <property type="entry name" value="Znf_CCHC_sf"/>
</dbReference>
<dbReference type="Gene3D" id="4.10.60.10">
    <property type="entry name" value="Zinc finger, CCHC-type"/>
    <property type="match status" value="1"/>
</dbReference>
<proteinExistence type="predicted"/>
<evidence type="ECO:0000313" key="4">
    <source>
        <dbReference type="Proteomes" id="UP001151760"/>
    </source>
</evidence>
<reference evidence="3" key="1">
    <citation type="journal article" date="2022" name="Int. J. Mol. Sci.">
        <title>Draft Genome of Tanacetum Coccineum: Genomic Comparison of Closely Related Tanacetum-Family Plants.</title>
        <authorList>
            <person name="Yamashiro T."/>
            <person name="Shiraishi A."/>
            <person name="Nakayama K."/>
            <person name="Satake H."/>
        </authorList>
    </citation>
    <scope>NUCLEOTIDE SEQUENCE</scope>
</reference>
<evidence type="ECO:0000259" key="2">
    <source>
        <dbReference type="PROSITE" id="PS50158"/>
    </source>
</evidence>
<dbReference type="PROSITE" id="PS50158">
    <property type="entry name" value="ZF_CCHC"/>
    <property type="match status" value="1"/>
</dbReference>
<evidence type="ECO:0000313" key="3">
    <source>
        <dbReference type="EMBL" id="GJT86862.1"/>
    </source>
</evidence>
<gene>
    <name evidence="3" type="ORF">Tco_1068579</name>
</gene>
<dbReference type="SMART" id="SM00343">
    <property type="entry name" value="ZnF_C2HC"/>
    <property type="match status" value="1"/>
</dbReference>
<sequence length="355" mass="40749">MTDFTLWEVIVNGDSPPPKRTIDGVEQTYPPTTTEENLARKNELKARDVSIRIGSSIPCWRKQTLFLDTLSACSNQAYGSNSANTDSISNVVIYSFLANQYNNPQLNDEDLQQIDVDDLEEMDLKWQMAMLTMRARRFLNKTRRKISANGSETIGFNKSKVECYNCYKRGHFVRECRALRENRNREHAHDKINKSYLLDYENIDSGFVAFKGDLKGGENHWKLLQGINLMVMHVQKQVMMQFKDLSDAGFKPLGEEEKMDTKNLENENSAVPNTEELRVNQEQDESINVTNNINIVSLTVNNASIEDNALDENIVNGCIDDPNMPNLEEIGYSDDDEKLWRWLVYCFSQGDMVRS</sequence>
<dbReference type="EMBL" id="BQNB010019587">
    <property type="protein sequence ID" value="GJT86862.1"/>
    <property type="molecule type" value="Genomic_DNA"/>
</dbReference>
<evidence type="ECO:0000256" key="1">
    <source>
        <dbReference type="PROSITE-ProRule" id="PRU00047"/>
    </source>
</evidence>
<keyword evidence="4" id="KW-1185">Reference proteome</keyword>
<dbReference type="InterPro" id="IPR001878">
    <property type="entry name" value="Znf_CCHC"/>
</dbReference>